<keyword evidence="2" id="KW-1133">Transmembrane helix</keyword>
<evidence type="ECO:0000256" key="2">
    <source>
        <dbReference type="SAM" id="Phobius"/>
    </source>
</evidence>
<dbReference type="Proteomes" id="UP000245207">
    <property type="component" value="Unassembled WGS sequence"/>
</dbReference>
<keyword evidence="2" id="KW-0812">Transmembrane</keyword>
<protein>
    <submittedName>
        <fullName evidence="3">Uncharacterized protein</fullName>
    </submittedName>
</protein>
<dbReference type="AlphaFoldDB" id="A0A2U1KAQ5"/>
<evidence type="ECO:0000313" key="4">
    <source>
        <dbReference type="Proteomes" id="UP000245207"/>
    </source>
</evidence>
<proteinExistence type="predicted"/>
<evidence type="ECO:0000256" key="1">
    <source>
        <dbReference type="SAM" id="MobiDB-lite"/>
    </source>
</evidence>
<sequence>MEHRNASEEEWDNKVILMFVMSDNGLTFGLFIIMPIDPFLTMRYHSQQWRTWGACFIQVAWRRHQKRKHEAALWEEEKRLQDALAKGGETSSSSLRATIYASKFATNMLHKLKRNRSQAPKLMPPSLLPQKPVDLDFSAEDGA</sequence>
<dbReference type="EMBL" id="PKPP01025104">
    <property type="protein sequence ID" value="PWA33455.1"/>
    <property type="molecule type" value="Genomic_DNA"/>
</dbReference>
<comment type="caution">
    <text evidence="3">The sequence shown here is derived from an EMBL/GenBank/DDBJ whole genome shotgun (WGS) entry which is preliminary data.</text>
</comment>
<name>A0A2U1KAQ5_ARTAN</name>
<evidence type="ECO:0000313" key="3">
    <source>
        <dbReference type="EMBL" id="PWA33455.1"/>
    </source>
</evidence>
<organism evidence="3 4">
    <name type="scientific">Artemisia annua</name>
    <name type="common">Sweet wormwood</name>
    <dbReference type="NCBI Taxonomy" id="35608"/>
    <lineage>
        <taxon>Eukaryota</taxon>
        <taxon>Viridiplantae</taxon>
        <taxon>Streptophyta</taxon>
        <taxon>Embryophyta</taxon>
        <taxon>Tracheophyta</taxon>
        <taxon>Spermatophyta</taxon>
        <taxon>Magnoliopsida</taxon>
        <taxon>eudicotyledons</taxon>
        <taxon>Gunneridae</taxon>
        <taxon>Pentapetalae</taxon>
        <taxon>asterids</taxon>
        <taxon>campanulids</taxon>
        <taxon>Asterales</taxon>
        <taxon>Asteraceae</taxon>
        <taxon>Asteroideae</taxon>
        <taxon>Anthemideae</taxon>
        <taxon>Artemisiinae</taxon>
        <taxon>Artemisia</taxon>
    </lineage>
</organism>
<reference evidence="3 4" key="1">
    <citation type="journal article" date="2018" name="Mol. Plant">
        <title>The genome of Artemisia annua provides insight into the evolution of Asteraceae family and artemisinin biosynthesis.</title>
        <authorList>
            <person name="Shen Q."/>
            <person name="Zhang L."/>
            <person name="Liao Z."/>
            <person name="Wang S."/>
            <person name="Yan T."/>
            <person name="Shi P."/>
            <person name="Liu M."/>
            <person name="Fu X."/>
            <person name="Pan Q."/>
            <person name="Wang Y."/>
            <person name="Lv Z."/>
            <person name="Lu X."/>
            <person name="Zhang F."/>
            <person name="Jiang W."/>
            <person name="Ma Y."/>
            <person name="Chen M."/>
            <person name="Hao X."/>
            <person name="Li L."/>
            <person name="Tang Y."/>
            <person name="Lv G."/>
            <person name="Zhou Y."/>
            <person name="Sun X."/>
            <person name="Brodelius P.E."/>
            <person name="Rose J.K.C."/>
            <person name="Tang K."/>
        </authorList>
    </citation>
    <scope>NUCLEOTIDE SEQUENCE [LARGE SCALE GENOMIC DNA]</scope>
    <source>
        <strain evidence="4">cv. Huhao1</strain>
        <tissue evidence="3">Leaf</tissue>
    </source>
</reference>
<feature type="transmembrane region" description="Helical" evidence="2">
    <location>
        <begin position="15"/>
        <end position="36"/>
    </location>
</feature>
<keyword evidence="2" id="KW-0472">Membrane</keyword>
<accession>A0A2U1KAQ5</accession>
<dbReference type="STRING" id="35608.A0A2U1KAQ5"/>
<dbReference type="OrthoDB" id="1748238at2759"/>
<keyword evidence="4" id="KW-1185">Reference proteome</keyword>
<feature type="region of interest" description="Disordered" evidence="1">
    <location>
        <begin position="116"/>
        <end position="143"/>
    </location>
</feature>
<gene>
    <name evidence="3" type="ORF">CTI12_AA624760</name>
</gene>